<evidence type="ECO:0000313" key="1">
    <source>
        <dbReference type="EMBL" id="KAJ6975693.1"/>
    </source>
</evidence>
<dbReference type="EMBL" id="JAQIZT010000013">
    <property type="protein sequence ID" value="KAJ6975693.1"/>
    <property type="molecule type" value="Genomic_DNA"/>
</dbReference>
<protein>
    <submittedName>
        <fullName evidence="1">Uncharacterized protein</fullName>
    </submittedName>
</protein>
<gene>
    <name evidence="1" type="ORF">NC653_031505</name>
</gene>
<dbReference type="Proteomes" id="UP001164929">
    <property type="component" value="Chromosome 13"/>
</dbReference>
<keyword evidence="2" id="KW-1185">Reference proteome</keyword>
<evidence type="ECO:0000313" key="2">
    <source>
        <dbReference type="Proteomes" id="UP001164929"/>
    </source>
</evidence>
<dbReference type="AlphaFoldDB" id="A0AAD6LYM5"/>
<organism evidence="1 2">
    <name type="scientific">Populus alba x Populus x berolinensis</name>
    <dbReference type="NCBI Taxonomy" id="444605"/>
    <lineage>
        <taxon>Eukaryota</taxon>
        <taxon>Viridiplantae</taxon>
        <taxon>Streptophyta</taxon>
        <taxon>Embryophyta</taxon>
        <taxon>Tracheophyta</taxon>
        <taxon>Spermatophyta</taxon>
        <taxon>Magnoliopsida</taxon>
        <taxon>eudicotyledons</taxon>
        <taxon>Gunneridae</taxon>
        <taxon>Pentapetalae</taxon>
        <taxon>rosids</taxon>
        <taxon>fabids</taxon>
        <taxon>Malpighiales</taxon>
        <taxon>Salicaceae</taxon>
        <taxon>Saliceae</taxon>
        <taxon>Populus</taxon>
    </lineage>
</organism>
<comment type="caution">
    <text evidence="1">The sequence shown here is derived from an EMBL/GenBank/DDBJ whole genome shotgun (WGS) entry which is preliminary data.</text>
</comment>
<sequence>MLFGSIYVHARLLPDWCFTSFFMFLCSSKVHAIFHFWCSFFRILVFRQIGELLICGTCFLARHTNLALDHLLL</sequence>
<accession>A0AAD6LYM5</accession>
<name>A0AAD6LYM5_9ROSI</name>
<proteinExistence type="predicted"/>
<reference evidence="1" key="1">
    <citation type="journal article" date="2023" name="Mol. Ecol. Resour.">
        <title>Chromosome-level genome assembly of a triploid poplar Populus alba 'Berolinensis'.</title>
        <authorList>
            <person name="Chen S."/>
            <person name="Yu Y."/>
            <person name="Wang X."/>
            <person name="Wang S."/>
            <person name="Zhang T."/>
            <person name="Zhou Y."/>
            <person name="He R."/>
            <person name="Meng N."/>
            <person name="Wang Y."/>
            <person name="Liu W."/>
            <person name="Liu Z."/>
            <person name="Liu J."/>
            <person name="Guo Q."/>
            <person name="Huang H."/>
            <person name="Sederoff R.R."/>
            <person name="Wang G."/>
            <person name="Qu G."/>
            <person name="Chen S."/>
        </authorList>
    </citation>
    <scope>NUCLEOTIDE SEQUENCE</scope>
    <source>
        <strain evidence="1">SC-2020</strain>
    </source>
</reference>